<name>A0A381ZT38_9ZZZZ</name>
<evidence type="ECO:0000313" key="7">
    <source>
        <dbReference type="EMBL" id="SVA91967.1"/>
    </source>
</evidence>
<dbReference type="FunFam" id="3.40.50.2300:FF:000001">
    <property type="entry name" value="DNA-binding response regulator PhoB"/>
    <property type="match status" value="1"/>
</dbReference>
<evidence type="ECO:0000256" key="1">
    <source>
        <dbReference type="ARBA" id="ARBA00022553"/>
    </source>
</evidence>
<keyword evidence="1" id="KW-0597">Phosphoprotein</keyword>
<dbReference type="PANTHER" id="PTHR45339:SF5">
    <property type="entry name" value="HISTIDINE KINASE"/>
    <property type="match status" value="1"/>
</dbReference>
<reference evidence="7" key="1">
    <citation type="submission" date="2018-05" db="EMBL/GenBank/DDBJ databases">
        <authorList>
            <person name="Lanie J.A."/>
            <person name="Ng W.-L."/>
            <person name="Kazmierczak K.M."/>
            <person name="Andrzejewski T.M."/>
            <person name="Davidsen T.M."/>
            <person name="Wayne K.J."/>
            <person name="Tettelin H."/>
            <person name="Glass J.I."/>
            <person name="Rusch D."/>
            <person name="Podicherti R."/>
            <person name="Tsui H.-C.T."/>
            <person name="Winkler M.E."/>
        </authorList>
    </citation>
    <scope>NUCLEOTIDE SEQUENCE</scope>
</reference>
<evidence type="ECO:0000256" key="2">
    <source>
        <dbReference type="ARBA" id="ARBA00023012"/>
    </source>
</evidence>
<evidence type="ECO:0000256" key="3">
    <source>
        <dbReference type="ARBA" id="ARBA00023015"/>
    </source>
</evidence>
<dbReference type="InterPro" id="IPR011006">
    <property type="entry name" value="CheY-like_superfamily"/>
</dbReference>
<dbReference type="AlphaFoldDB" id="A0A381ZT38"/>
<proteinExistence type="predicted"/>
<accession>A0A381ZT38</accession>
<dbReference type="Gene3D" id="3.40.50.2300">
    <property type="match status" value="1"/>
</dbReference>
<evidence type="ECO:0000256" key="5">
    <source>
        <dbReference type="ARBA" id="ARBA00023163"/>
    </source>
</evidence>
<dbReference type="Pfam" id="PF00072">
    <property type="entry name" value="Response_reg"/>
    <property type="match status" value="1"/>
</dbReference>
<evidence type="ECO:0000259" key="6">
    <source>
        <dbReference type="PROSITE" id="PS50110"/>
    </source>
</evidence>
<dbReference type="InterPro" id="IPR001789">
    <property type="entry name" value="Sig_transdc_resp-reg_receiver"/>
</dbReference>
<keyword evidence="3" id="KW-0805">Transcription regulation</keyword>
<keyword evidence="5" id="KW-0804">Transcription</keyword>
<dbReference type="PROSITE" id="PS50110">
    <property type="entry name" value="RESPONSE_REGULATORY"/>
    <property type="match status" value="1"/>
</dbReference>
<dbReference type="SMART" id="SM00448">
    <property type="entry name" value="REC"/>
    <property type="match status" value="1"/>
</dbReference>
<dbReference type="GO" id="GO:0000160">
    <property type="term" value="P:phosphorelay signal transduction system"/>
    <property type="evidence" value="ECO:0007669"/>
    <property type="project" value="UniProtKB-KW"/>
</dbReference>
<dbReference type="SUPFAM" id="SSF52172">
    <property type="entry name" value="CheY-like"/>
    <property type="match status" value="1"/>
</dbReference>
<dbReference type="EMBL" id="UINC01022414">
    <property type="protein sequence ID" value="SVA91967.1"/>
    <property type="molecule type" value="Genomic_DNA"/>
</dbReference>
<evidence type="ECO:0000256" key="4">
    <source>
        <dbReference type="ARBA" id="ARBA00023125"/>
    </source>
</evidence>
<protein>
    <recommendedName>
        <fullName evidence="6">Response regulatory domain-containing protein</fullName>
    </recommendedName>
</protein>
<dbReference type="GO" id="GO:0003677">
    <property type="term" value="F:DNA binding"/>
    <property type="evidence" value="ECO:0007669"/>
    <property type="project" value="UniProtKB-KW"/>
</dbReference>
<keyword evidence="4" id="KW-0238">DNA-binding</keyword>
<dbReference type="PANTHER" id="PTHR45339">
    <property type="entry name" value="HYBRID SIGNAL TRANSDUCTION HISTIDINE KINASE J"/>
    <property type="match status" value="1"/>
</dbReference>
<organism evidence="7">
    <name type="scientific">marine metagenome</name>
    <dbReference type="NCBI Taxonomy" id="408172"/>
    <lineage>
        <taxon>unclassified sequences</taxon>
        <taxon>metagenomes</taxon>
        <taxon>ecological metagenomes</taxon>
    </lineage>
</organism>
<sequence>MAKILIVEDNEMNRDMLSRRLQRKGFEIVMAEDGQQGVDMSKSENPDVILMDLGLPVMDGWQATSSIKEDETTKNIPIIVLTAHAMAGDREKALDAGADEYDTKPIEFKRLLGKINDFLS</sequence>
<keyword evidence="2" id="KW-0902">Two-component regulatory system</keyword>
<gene>
    <name evidence="7" type="ORF">METZ01_LOCUS144821</name>
</gene>
<feature type="domain" description="Response regulatory" evidence="6">
    <location>
        <begin position="3"/>
        <end position="119"/>
    </location>
</feature>